<evidence type="ECO:0000259" key="4">
    <source>
        <dbReference type="Pfam" id="PF04586"/>
    </source>
</evidence>
<keyword evidence="6" id="KW-1185">Reference proteome</keyword>
<dbReference type="NCBIfam" id="TIGR01543">
    <property type="entry name" value="proheadase_HK97"/>
    <property type="match status" value="1"/>
</dbReference>
<keyword evidence="1" id="KW-1188">Viral release from host cell</keyword>
<dbReference type="RefSeq" id="WP_205493866.1">
    <property type="nucleotide sequence ID" value="NZ_JAFHAP010000006.1"/>
</dbReference>
<dbReference type="GO" id="GO:0008233">
    <property type="term" value="F:peptidase activity"/>
    <property type="evidence" value="ECO:0007669"/>
    <property type="project" value="UniProtKB-KW"/>
</dbReference>
<proteinExistence type="predicted"/>
<dbReference type="InterPro" id="IPR006433">
    <property type="entry name" value="Prohead_protease"/>
</dbReference>
<keyword evidence="2 5" id="KW-0645">Protease</keyword>
<dbReference type="InterPro" id="IPR054613">
    <property type="entry name" value="Peptidase_S78_dom"/>
</dbReference>
<comment type="caution">
    <text evidence="5">The sequence shown here is derived from an EMBL/GenBank/DDBJ whole genome shotgun (WGS) entry which is preliminary data.</text>
</comment>
<organism evidence="5 6">
    <name type="scientific">Polycladomyces zharkentensis</name>
    <dbReference type="NCBI Taxonomy" id="2807616"/>
    <lineage>
        <taxon>Bacteria</taxon>
        <taxon>Bacillati</taxon>
        <taxon>Bacillota</taxon>
        <taxon>Bacilli</taxon>
        <taxon>Bacillales</taxon>
        <taxon>Thermoactinomycetaceae</taxon>
        <taxon>Polycladomyces</taxon>
    </lineage>
</organism>
<reference evidence="5" key="1">
    <citation type="journal article" date="2024" name="Int. J. Syst. Evol. Microbiol.">
        <title>Polycladomyces zharkentensis sp. nov., a novel thermophilic cellulose- and starch-degrading member of the Bacillota from a geothermal aquifer in Kazakhstan.</title>
        <authorList>
            <person name="Mashzhan A."/>
            <person name="Kistaubayeva A."/>
            <person name="Javier-Lopez R."/>
            <person name="Bissenova U."/>
            <person name="Bissenbay A."/>
            <person name="Birkeland N.K."/>
        </authorList>
    </citation>
    <scope>NUCLEOTIDE SEQUENCE</scope>
    <source>
        <strain evidence="5">ZKZ2T</strain>
    </source>
</reference>
<evidence type="ECO:0000256" key="2">
    <source>
        <dbReference type="ARBA" id="ARBA00022670"/>
    </source>
</evidence>
<dbReference type="GO" id="GO:0006508">
    <property type="term" value="P:proteolysis"/>
    <property type="evidence" value="ECO:0007669"/>
    <property type="project" value="UniProtKB-KW"/>
</dbReference>
<evidence type="ECO:0000313" key="6">
    <source>
        <dbReference type="Proteomes" id="UP001177120"/>
    </source>
</evidence>
<dbReference type="Pfam" id="PF04586">
    <property type="entry name" value="Peptidase_S78"/>
    <property type="match status" value="1"/>
</dbReference>
<accession>A0ABS2WIB7</accession>
<keyword evidence="3" id="KW-0378">Hydrolase</keyword>
<protein>
    <submittedName>
        <fullName evidence="5">HK97 family phage prohead protease</fullName>
    </submittedName>
</protein>
<sequence>MSQKPTPVVDKNQNEIRTLLIQSIETRSVGESGTKITGLAAVYDEFTPLVDWWGDTFYERIQKGAMKDTLADGHDIFALKNHDWSAILGRTGANLTLSDTENGLFFELTPNNSTLGRDILEDVRSGLIRGCSIGFRILDQYWEERDGDWFRTITKLELREITLTPIPAYTSTSAEVRSLTPDTVKKGGEMPEISASEQEERQKILLEANRVYEFLKKQGGYY</sequence>
<evidence type="ECO:0000313" key="5">
    <source>
        <dbReference type="EMBL" id="MBN2909149.1"/>
    </source>
</evidence>
<evidence type="ECO:0000256" key="1">
    <source>
        <dbReference type="ARBA" id="ARBA00022612"/>
    </source>
</evidence>
<dbReference type="EMBL" id="JAFHAP010000006">
    <property type="protein sequence ID" value="MBN2909149.1"/>
    <property type="molecule type" value="Genomic_DNA"/>
</dbReference>
<name>A0ABS2WIB7_9BACL</name>
<dbReference type="Proteomes" id="UP001177120">
    <property type="component" value="Unassembled WGS sequence"/>
</dbReference>
<feature type="domain" description="Prohead serine protease" evidence="4">
    <location>
        <begin position="23"/>
        <end position="184"/>
    </location>
</feature>
<gene>
    <name evidence="5" type="ORF">JQC72_06380</name>
</gene>
<evidence type="ECO:0000256" key="3">
    <source>
        <dbReference type="ARBA" id="ARBA00022801"/>
    </source>
</evidence>